<name>A0A2T2WJY3_9FIRM</name>
<dbReference type="SUPFAM" id="SSF53850">
    <property type="entry name" value="Periplasmic binding protein-like II"/>
    <property type="match status" value="1"/>
</dbReference>
<evidence type="ECO:0000313" key="2">
    <source>
        <dbReference type="Proteomes" id="UP000241848"/>
    </source>
</evidence>
<dbReference type="PANTHER" id="PTHR30632:SF0">
    <property type="entry name" value="SULFATE-BINDING PROTEIN"/>
    <property type="match status" value="1"/>
</dbReference>
<protein>
    <submittedName>
        <fullName evidence="1">Sulfate-binding protein</fullName>
    </submittedName>
</protein>
<dbReference type="GO" id="GO:0015689">
    <property type="term" value="P:molybdate ion transport"/>
    <property type="evidence" value="ECO:0007669"/>
    <property type="project" value="TreeGrafter"/>
</dbReference>
<proteinExistence type="predicted"/>
<dbReference type="AlphaFoldDB" id="A0A2T2WJY3"/>
<evidence type="ECO:0000313" key="1">
    <source>
        <dbReference type="EMBL" id="PSR22551.1"/>
    </source>
</evidence>
<dbReference type="InterPro" id="IPR050682">
    <property type="entry name" value="ModA/WtpA"/>
</dbReference>
<comment type="caution">
    <text evidence="1">The sequence shown here is derived from an EMBL/GenBank/DDBJ whole genome shotgun (WGS) entry which is preliminary data.</text>
</comment>
<sequence length="287" mass="32140">MPMSSPDVPTIALPEFDQIIDLVGNPYNSDLSLYLNGNQFMVMADLLSAFRALYPHYRHIYYETLPPGLLADQIERAGEIRIGALTLTVLADVYTGGRAEMERLQPYLLAPRPYAQNRLALVVAPGNPLRISGFHDLVQPHLKIAMPNPRTEGIARLAQEAIRRALDESAVQRVFEEKVRDGTTRLTTVHHRETLFWLADGRVDVGVVWQTEAEYARRQQQPIDVIDLSGWQDNPIGQYWAAGLKAAPHPEARDAFLAFLNSKTSNHVYASYGFTPVNPQDASYAGF</sequence>
<organism evidence="1 2">
    <name type="scientific">Sulfobacillus acidophilus</name>
    <dbReference type="NCBI Taxonomy" id="53633"/>
    <lineage>
        <taxon>Bacteria</taxon>
        <taxon>Bacillati</taxon>
        <taxon>Bacillota</taxon>
        <taxon>Clostridia</taxon>
        <taxon>Eubacteriales</taxon>
        <taxon>Clostridiales Family XVII. Incertae Sedis</taxon>
        <taxon>Sulfobacillus</taxon>
    </lineage>
</organism>
<dbReference type="Proteomes" id="UP000241848">
    <property type="component" value="Unassembled WGS sequence"/>
</dbReference>
<dbReference type="Gene3D" id="3.40.190.10">
    <property type="entry name" value="Periplasmic binding protein-like II"/>
    <property type="match status" value="2"/>
</dbReference>
<accession>A0A2T2WJY3</accession>
<dbReference type="Pfam" id="PF13531">
    <property type="entry name" value="SBP_bac_11"/>
    <property type="match status" value="1"/>
</dbReference>
<gene>
    <name evidence="1" type="ORF">C7B45_06395</name>
</gene>
<dbReference type="GO" id="GO:0030973">
    <property type="term" value="F:molybdate ion binding"/>
    <property type="evidence" value="ECO:0007669"/>
    <property type="project" value="TreeGrafter"/>
</dbReference>
<reference evidence="1 2" key="1">
    <citation type="journal article" date="2014" name="BMC Genomics">
        <title>Comparison of environmental and isolate Sulfobacillus genomes reveals diverse carbon, sulfur, nitrogen, and hydrogen metabolisms.</title>
        <authorList>
            <person name="Justice N.B."/>
            <person name="Norman A."/>
            <person name="Brown C.T."/>
            <person name="Singh A."/>
            <person name="Thomas B.C."/>
            <person name="Banfield J.F."/>
        </authorList>
    </citation>
    <scope>NUCLEOTIDE SEQUENCE [LARGE SCALE GENOMIC DNA]</scope>
    <source>
        <strain evidence="1">AMDSBA3</strain>
    </source>
</reference>
<dbReference type="EMBL" id="PXYV01000015">
    <property type="protein sequence ID" value="PSR22551.1"/>
    <property type="molecule type" value="Genomic_DNA"/>
</dbReference>
<dbReference type="PANTHER" id="PTHR30632">
    <property type="entry name" value="MOLYBDATE-BINDING PERIPLASMIC PROTEIN"/>
    <property type="match status" value="1"/>
</dbReference>